<dbReference type="EMBL" id="UYRR01012111">
    <property type="protein sequence ID" value="VDK26218.1"/>
    <property type="molecule type" value="Genomic_DNA"/>
</dbReference>
<evidence type="ECO:0000256" key="1">
    <source>
        <dbReference type="SAM" id="MobiDB-lite"/>
    </source>
</evidence>
<evidence type="ECO:0000313" key="2">
    <source>
        <dbReference type="EMBL" id="VDK26218.1"/>
    </source>
</evidence>
<keyword evidence="3" id="KW-1185">Reference proteome</keyword>
<name>A0A3P6Q5H9_ANISI</name>
<proteinExistence type="predicted"/>
<dbReference type="AlphaFoldDB" id="A0A3P6Q5H9"/>
<accession>A0A3P6Q5H9</accession>
<protein>
    <submittedName>
        <fullName evidence="2">Uncharacterized protein</fullName>
    </submittedName>
</protein>
<feature type="region of interest" description="Disordered" evidence="1">
    <location>
        <begin position="17"/>
        <end position="58"/>
    </location>
</feature>
<reference evidence="2 3" key="1">
    <citation type="submission" date="2018-11" db="EMBL/GenBank/DDBJ databases">
        <authorList>
            <consortium name="Pathogen Informatics"/>
        </authorList>
    </citation>
    <scope>NUCLEOTIDE SEQUENCE [LARGE SCALE GENOMIC DNA]</scope>
</reference>
<dbReference type="Proteomes" id="UP000267096">
    <property type="component" value="Unassembled WGS sequence"/>
</dbReference>
<gene>
    <name evidence="2" type="ORF">ASIM_LOCUS5886</name>
</gene>
<evidence type="ECO:0000313" key="3">
    <source>
        <dbReference type="Proteomes" id="UP000267096"/>
    </source>
</evidence>
<organism evidence="2 3">
    <name type="scientific">Anisakis simplex</name>
    <name type="common">Herring worm</name>
    <dbReference type="NCBI Taxonomy" id="6269"/>
    <lineage>
        <taxon>Eukaryota</taxon>
        <taxon>Metazoa</taxon>
        <taxon>Ecdysozoa</taxon>
        <taxon>Nematoda</taxon>
        <taxon>Chromadorea</taxon>
        <taxon>Rhabditida</taxon>
        <taxon>Spirurina</taxon>
        <taxon>Ascaridomorpha</taxon>
        <taxon>Ascaridoidea</taxon>
        <taxon>Anisakidae</taxon>
        <taxon>Anisakis</taxon>
        <taxon>Anisakis simplex complex</taxon>
    </lineage>
</organism>
<sequence>MRDATVRAFQEQELRPQPELVLRSTEVVDPHDYDDRNLDENHDRTKDYEQTDSNEVNI</sequence>
<feature type="compositionally biased region" description="Basic and acidic residues" evidence="1">
    <location>
        <begin position="26"/>
        <end position="49"/>
    </location>
</feature>